<dbReference type="AlphaFoldDB" id="A0A5E7NEZ5"/>
<dbReference type="InterPro" id="IPR006504">
    <property type="entry name" value="Tscrpt_reg_Spx/MgsR"/>
</dbReference>
<proteinExistence type="inferred from homology"/>
<dbReference type="CDD" id="cd03035">
    <property type="entry name" value="ArsC_Yffb"/>
    <property type="match status" value="1"/>
</dbReference>
<gene>
    <name evidence="3" type="primary">spxA</name>
    <name evidence="3" type="ORF">PS673_02858</name>
</gene>
<reference evidence="3 4" key="1">
    <citation type="submission" date="2019-09" db="EMBL/GenBank/DDBJ databases">
        <authorList>
            <person name="Chandra G."/>
            <person name="Truman W A."/>
        </authorList>
    </citation>
    <scope>NUCLEOTIDE SEQUENCE [LARGE SCALE GENOMIC DNA]</scope>
    <source>
        <strain evidence="3">PS673</strain>
    </source>
</reference>
<dbReference type="EMBL" id="CABVHB010000020">
    <property type="protein sequence ID" value="VVM92413.1"/>
    <property type="molecule type" value="Genomic_DNA"/>
</dbReference>
<dbReference type="PROSITE" id="PS51353">
    <property type="entry name" value="ARSC"/>
    <property type="match status" value="1"/>
</dbReference>
<dbReference type="NCBIfam" id="NF008107">
    <property type="entry name" value="PRK10853.1"/>
    <property type="match status" value="1"/>
</dbReference>
<dbReference type="PANTHER" id="PTHR30041">
    <property type="entry name" value="ARSENATE REDUCTASE"/>
    <property type="match status" value="1"/>
</dbReference>
<dbReference type="NCBIfam" id="TIGR01617">
    <property type="entry name" value="arsC_related"/>
    <property type="match status" value="1"/>
</dbReference>
<dbReference type="Gene3D" id="3.40.30.10">
    <property type="entry name" value="Glutaredoxin"/>
    <property type="match status" value="1"/>
</dbReference>
<dbReference type="Proteomes" id="UP000344274">
    <property type="component" value="Unassembled WGS sequence"/>
</dbReference>
<sequence length="158" mass="17720">MDVECYCAIASKLAPTGFALPWHNPSPFIYGTCKGGNSLTVSSKTLHLFGIKACDTMKKARTWLDEHAVSYDFHDYKAVGIDREHLTQWCNEHGWEVVLNRAGTTFRKLDDECKADLDQTKAIELMLAQPSMIKRPVLDLGDRTLIGFKPDIYAAALK</sequence>
<protein>
    <submittedName>
        <fullName evidence="3">Regulatory protein Spx</fullName>
    </submittedName>
</protein>
<evidence type="ECO:0000313" key="4">
    <source>
        <dbReference type="Proteomes" id="UP000344274"/>
    </source>
</evidence>
<accession>A0A5E7NEZ5</accession>
<dbReference type="SUPFAM" id="SSF52833">
    <property type="entry name" value="Thioredoxin-like"/>
    <property type="match status" value="1"/>
</dbReference>
<dbReference type="Pfam" id="PF03960">
    <property type="entry name" value="ArsC"/>
    <property type="match status" value="1"/>
</dbReference>
<dbReference type="PANTHER" id="PTHR30041:SF8">
    <property type="entry name" value="PROTEIN YFFB"/>
    <property type="match status" value="1"/>
</dbReference>
<name>A0A5E7NEZ5_PSEFL</name>
<evidence type="ECO:0000256" key="2">
    <source>
        <dbReference type="PROSITE-ProRule" id="PRU01282"/>
    </source>
</evidence>
<evidence type="ECO:0000313" key="3">
    <source>
        <dbReference type="EMBL" id="VVM92413.1"/>
    </source>
</evidence>
<dbReference type="InterPro" id="IPR006660">
    <property type="entry name" value="Arsenate_reductase-like"/>
</dbReference>
<comment type="similarity">
    <text evidence="1 2">Belongs to the ArsC family.</text>
</comment>
<organism evidence="3 4">
    <name type="scientific">Pseudomonas fluorescens</name>
    <dbReference type="NCBI Taxonomy" id="294"/>
    <lineage>
        <taxon>Bacteria</taxon>
        <taxon>Pseudomonadati</taxon>
        <taxon>Pseudomonadota</taxon>
        <taxon>Gammaproteobacteria</taxon>
        <taxon>Pseudomonadales</taxon>
        <taxon>Pseudomonadaceae</taxon>
        <taxon>Pseudomonas</taxon>
    </lineage>
</organism>
<evidence type="ECO:0000256" key="1">
    <source>
        <dbReference type="ARBA" id="ARBA00007198"/>
    </source>
</evidence>
<dbReference type="InterPro" id="IPR036249">
    <property type="entry name" value="Thioredoxin-like_sf"/>
</dbReference>